<dbReference type="OrthoDB" id="10253092at2759"/>
<keyword evidence="11" id="KW-1185">Reference proteome</keyword>
<dbReference type="InterPro" id="IPR018978">
    <property type="entry name" value="SDO1/SBDS_central"/>
</dbReference>
<dbReference type="InterPro" id="IPR002140">
    <property type="entry name" value="Sdo1/SBDS"/>
</dbReference>
<evidence type="ECO:0000256" key="5">
    <source>
        <dbReference type="ARBA" id="ARBA00022517"/>
    </source>
</evidence>
<dbReference type="SUPFAM" id="SSF109728">
    <property type="entry name" value="Hypothetical protein AF0491, middle domain"/>
    <property type="match status" value="1"/>
</dbReference>
<comment type="subcellular location">
    <subcellularLocation>
        <location evidence="2">Cytoplasm</location>
    </subcellularLocation>
    <subcellularLocation>
        <location evidence="1">Nucleus</location>
    </subcellularLocation>
</comment>
<evidence type="ECO:0000256" key="7">
    <source>
        <dbReference type="ARBA" id="ARBA00049708"/>
    </source>
</evidence>
<dbReference type="PANTHER" id="PTHR10927:SF1">
    <property type="entry name" value="RIBOSOME MATURATION PROTEIN SBDS"/>
    <property type="match status" value="1"/>
</dbReference>
<evidence type="ECO:0000313" key="10">
    <source>
        <dbReference type="EMBL" id="KAG9397331.1"/>
    </source>
</evidence>
<evidence type="ECO:0000256" key="3">
    <source>
        <dbReference type="ARBA" id="ARBA00007433"/>
    </source>
</evidence>
<dbReference type="Pfam" id="PF01172">
    <property type="entry name" value="SBDS_N"/>
    <property type="match status" value="1"/>
</dbReference>
<keyword evidence="6" id="KW-0539">Nucleus</keyword>
<dbReference type="InterPro" id="IPR036786">
    <property type="entry name" value="Ribosome_mat_SBDS_N_sf"/>
</dbReference>
<dbReference type="NCBIfam" id="TIGR00291">
    <property type="entry name" value="RNA_SBDS"/>
    <property type="match status" value="1"/>
</dbReference>
<dbReference type="Pfam" id="PF09377">
    <property type="entry name" value="SBDS_domain_II"/>
    <property type="match status" value="1"/>
</dbReference>
<dbReference type="AlphaFoldDB" id="A0A8J6E4T5"/>
<dbReference type="InterPro" id="IPR018023">
    <property type="entry name" value="Ribosome_mat_SBDS_CS"/>
</dbReference>
<dbReference type="InterPro" id="IPR039100">
    <property type="entry name" value="Sdo1/SBDS-like"/>
</dbReference>
<evidence type="ECO:0000256" key="2">
    <source>
        <dbReference type="ARBA" id="ARBA00004496"/>
    </source>
</evidence>
<dbReference type="SUPFAM" id="SSF89895">
    <property type="entry name" value="FYSH domain"/>
    <property type="match status" value="1"/>
</dbReference>
<keyword evidence="5" id="KW-0690">Ribosome biogenesis</keyword>
<comment type="subunit">
    <text evidence="7">Associates with the 60S ribosomal subunit.</text>
</comment>
<evidence type="ECO:0000256" key="6">
    <source>
        <dbReference type="ARBA" id="ARBA00023242"/>
    </source>
</evidence>
<dbReference type="Gene3D" id="3.30.1250.10">
    <property type="entry name" value="Ribosome maturation protein SBDS, N-terminal domain"/>
    <property type="match status" value="1"/>
</dbReference>
<dbReference type="GO" id="GO:0042256">
    <property type="term" value="P:cytosolic ribosome assembly"/>
    <property type="evidence" value="ECO:0007669"/>
    <property type="project" value="InterPro"/>
</dbReference>
<accession>A0A8J6E4T5</accession>
<dbReference type="GO" id="GO:0005737">
    <property type="term" value="C:cytoplasm"/>
    <property type="evidence" value="ECO:0007669"/>
    <property type="project" value="UniProtKB-SubCell"/>
</dbReference>
<feature type="domain" description="Ribosome maturation protein SDO1/SBDS N-terminal" evidence="8">
    <location>
        <begin position="17"/>
        <end position="103"/>
    </location>
</feature>
<gene>
    <name evidence="10" type="ORF">J8273_1246</name>
</gene>
<evidence type="ECO:0000259" key="9">
    <source>
        <dbReference type="Pfam" id="PF09377"/>
    </source>
</evidence>
<protein>
    <submittedName>
        <fullName evidence="10">Ribosome maturation protein SBDS</fullName>
    </submittedName>
</protein>
<dbReference type="Proteomes" id="UP000717585">
    <property type="component" value="Unassembled WGS sequence"/>
</dbReference>
<dbReference type="GO" id="GO:0005634">
    <property type="term" value="C:nucleus"/>
    <property type="evidence" value="ECO:0007669"/>
    <property type="project" value="UniProtKB-SubCell"/>
</dbReference>
<dbReference type="EMBL" id="JAHDYR010000003">
    <property type="protein sequence ID" value="KAG9397331.1"/>
    <property type="molecule type" value="Genomic_DNA"/>
</dbReference>
<dbReference type="PROSITE" id="PS01267">
    <property type="entry name" value="UPF0023"/>
    <property type="match status" value="1"/>
</dbReference>
<dbReference type="PANTHER" id="PTHR10927">
    <property type="entry name" value="RIBOSOME MATURATION PROTEIN SBDS"/>
    <property type="match status" value="1"/>
</dbReference>
<dbReference type="Gene3D" id="1.10.10.900">
    <property type="entry name" value="SBDS protein C-terminal domain, subdomain 1"/>
    <property type="match status" value="1"/>
</dbReference>
<evidence type="ECO:0000313" key="11">
    <source>
        <dbReference type="Proteomes" id="UP000717585"/>
    </source>
</evidence>
<feature type="domain" description="Ribosome maturation protein SDO1/SBDS central" evidence="9">
    <location>
        <begin position="112"/>
        <end position="171"/>
    </location>
</feature>
<comment type="similarity">
    <text evidence="3">Belongs to the SDO1/SBDS family.</text>
</comment>
<proteinExistence type="inferred from homology"/>
<reference evidence="10" key="1">
    <citation type="submission" date="2021-05" db="EMBL/GenBank/DDBJ databases">
        <title>A free-living protist that lacks canonical eukaryotic 1 DNA replication and segregation systems.</title>
        <authorList>
            <person name="Salas-Leiva D.E."/>
            <person name="Tromer E.C."/>
            <person name="Curtis B.A."/>
            <person name="Jerlstrom-Hultqvist J."/>
            <person name="Kolisko M."/>
            <person name="Yi Z."/>
            <person name="Salas-Leiva J.S."/>
            <person name="Gallot-Lavallee L."/>
            <person name="Kops G.J.P.L."/>
            <person name="Archibald J.M."/>
            <person name="Simpson A.G.B."/>
            <person name="Roger A.J."/>
        </authorList>
    </citation>
    <scope>NUCLEOTIDE SEQUENCE</scope>
    <source>
        <strain evidence="10">BICM</strain>
    </source>
</reference>
<comment type="caution">
    <text evidence="10">The sequence shown here is derived from an EMBL/GenBank/DDBJ whole genome shotgun (WGS) entry which is preliminary data.</text>
</comment>
<dbReference type="InterPro" id="IPR019783">
    <property type="entry name" value="SDO1/SBDS_N"/>
</dbReference>
<evidence type="ECO:0000256" key="1">
    <source>
        <dbReference type="ARBA" id="ARBA00004123"/>
    </source>
</evidence>
<evidence type="ECO:0000259" key="8">
    <source>
        <dbReference type="Pfam" id="PF01172"/>
    </source>
</evidence>
<dbReference type="InterPro" id="IPR037188">
    <property type="entry name" value="Sdo1/SBDS_central_sf"/>
</dbReference>
<sequence>MSGRRTITPVNQKVLTNVAVVRYKTHGIRYEIACFPNKVADWRNGAEKDIEEVLQADMVYSNVSKGVFAKDADLKKGFGTSDHFEVAKIILQKGELQVSAKERAHGQDAMLKEIASIVSAQTINPETGLPYPTTVVLREMANIHYNVKTGKPAKAQAADVIRQLQERIPIEKNLFDGAL</sequence>
<name>A0A8J6E4T5_9EUKA</name>
<evidence type="ECO:0000256" key="4">
    <source>
        <dbReference type="ARBA" id="ARBA00022490"/>
    </source>
</evidence>
<organism evidence="10 11">
    <name type="scientific">Carpediemonas membranifera</name>
    <dbReference type="NCBI Taxonomy" id="201153"/>
    <lineage>
        <taxon>Eukaryota</taxon>
        <taxon>Metamonada</taxon>
        <taxon>Carpediemonas-like organisms</taxon>
        <taxon>Carpediemonas</taxon>
    </lineage>
</organism>
<keyword evidence="4" id="KW-0963">Cytoplasm</keyword>